<evidence type="ECO:0000256" key="3">
    <source>
        <dbReference type="ARBA" id="ARBA00011355"/>
    </source>
</evidence>
<comment type="cofactor">
    <cofactor evidence="1">
        <name>FAD</name>
        <dbReference type="ChEBI" id="CHEBI:57692"/>
    </cofactor>
</comment>
<dbReference type="PROSITE" id="PS00696">
    <property type="entry name" value="ETF_ALPHA"/>
    <property type="match status" value="1"/>
</dbReference>
<dbReference type="PANTHER" id="PTHR43153">
    <property type="entry name" value="ELECTRON TRANSFER FLAVOPROTEIN ALPHA"/>
    <property type="match status" value="1"/>
</dbReference>
<comment type="subunit">
    <text evidence="3">Heterodimer of an alpha and a beta subunit.</text>
</comment>
<dbReference type="PIRSF" id="PIRSF000089">
    <property type="entry name" value="Electra_flavoP_a"/>
    <property type="match status" value="1"/>
</dbReference>
<dbReference type="Pfam" id="PF01012">
    <property type="entry name" value="ETF"/>
    <property type="match status" value="1"/>
</dbReference>
<keyword evidence="4" id="KW-0813">Transport</keyword>
<accession>A0ABY4MX71</accession>
<keyword evidence="7" id="KW-0249">Electron transport</keyword>
<evidence type="ECO:0000256" key="5">
    <source>
        <dbReference type="ARBA" id="ARBA00022630"/>
    </source>
</evidence>
<dbReference type="EMBL" id="CP097160">
    <property type="protein sequence ID" value="UQN14644.1"/>
    <property type="molecule type" value="Genomic_DNA"/>
</dbReference>
<dbReference type="PANTHER" id="PTHR43153:SF1">
    <property type="entry name" value="ELECTRON TRANSFER FLAVOPROTEIN SUBUNIT ALPHA, MITOCHONDRIAL"/>
    <property type="match status" value="1"/>
</dbReference>
<dbReference type="SUPFAM" id="SSF52402">
    <property type="entry name" value="Adenine nucleotide alpha hydrolases-like"/>
    <property type="match status" value="1"/>
</dbReference>
<dbReference type="Pfam" id="PF00766">
    <property type="entry name" value="ETF_alpha"/>
    <property type="match status" value="1"/>
</dbReference>
<comment type="function">
    <text evidence="8">The electron transfer flavoprotein serves as a specific electron acceptor for other dehydrogenases. It transfers the electrons to the main respiratory chain via ETF-ubiquinone oxidoreductase (ETF dehydrogenase).</text>
</comment>
<gene>
    <name evidence="10" type="ORF">M3M28_11455</name>
</gene>
<dbReference type="InterPro" id="IPR001308">
    <property type="entry name" value="ETF_a/FixB"/>
</dbReference>
<keyword evidence="5" id="KW-0285">Flavoprotein</keyword>
<reference evidence="10" key="1">
    <citation type="submission" date="2022-05" db="EMBL/GenBank/DDBJ databases">
        <title>Complete genome sequence of toluene-degrading Gulosibacter sediminis strain ACHW.36C.</title>
        <authorList>
            <person name="Wai A.C."/>
            <person name="Lai G.K."/>
            <person name="Griffin S.D."/>
            <person name="Leung F.C."/>
        </authorList>
    </citation>
    <scope>NUCLEOTIDE SEQUENCE [LARGE SCALE GENOMIC DNA]</scope>
    <source>
        <strain evidence="10">ACHW.36C</strain>
    </source>
</reference>
<dbReference type="InterPro" id="IPR014730">
    <property type="entry name" value="ETF_a/b_N"/>
</dbReference>
<evidence type="ECO:0000256" key="2">
    <source>
        <dbReference type="ARBA" id="ARBA00005817"/>
    </source>
</evidence>
<proteinExistence type="inferred from homology"/>
<sequence>MTAFPNDAVLVVADTDHAGAPVRSTASLIAAAAGAGTPVVLLVTPVGAGQAGAEALGQYGAAHVFVAETERFGAEVATPQVDALAAAAEAVHPVAYVLSNSADGRDIAGRFAARAREAIAVDAVGISRDEEGVVVHHSVYGGNYSVDSAVTLGAPVITVRQGAVEATGQPTQPVVETLAVPASGAPAATITSYEASTEKSDRPDLRSAAKVVSGGRGIGSEEQFVLVEQLADALGAAVGASRAAVDAGYIPQSHQVGQTGVSVSPQLYVALGISGAIQHRAGMQTAKTIVAINKDAEAPIFDIADFGIVGDVFKIVPQLIETLHAKK</sequence>
<evidence type="ECO:0000313" key="10">
    <source>
        <dbReference type="EMBL" id="UQN14644.1"/>
    </source>
</evidence>
<keyword evidence="6" id="KW-0274">FAD</keyword>
<dbReference type="Gene3D" id="3.40.50.620">
    <property type="entry name" value="HUPs"/>
    <property type="match status" value="1"/>
</dbReference>
<evidence type="ECO:0000256" key="4">
    <source>
        <dbReference type="ARBA" id="ARBA00022448"/>
    </source>
</evidence>
<evidence type="ECO:0000256" key="7">
    <source>
        <dbReference type="ARBA" id="ARBA00022982"/>
    </source>
</evidence>
<dbReference type="SUPFAM" id="SSF52467">
    <property type="entry name" value="DHS-like NAD/FAD-binding domain"/>
    <property type="match status" value="1"/>
</dbReference>
<dbReference type="InterPro" id="IPR014731">
    <property type="entry name" value="ETF_asu_C"/>
</dbReference>
<protein>
    <submittedName>
        <fullName evidence="10">Electron transfer flavoprotein subunit alpha/FixB family protein</fullName>
    </submittedName>
</protein>
<organism evidence="10">
    <name type="scientific">Gulosibacter sediminis</name>
    <dbReference type="NCBI Taxonomy" id="1729695"/>
    <lineage>
        <taxon>Bacteria</taxon>
        <taxon>Bacillati</taxon>
        <taxon>Actinomycetota</taxon>
        <taxon>Actinomycetes</taxon>
        <taxon>Micrococcales</taxon>
        <taxon>Microbacteriaceae</taxon>
        <taxon>Gulosibacter</taxon>
    </lineage>
</organism>
<evidence type="ECO:0000259" key="9">
    <source>
        <dbReference type="SMART" id="SM00893"/>
    </source>
</evidence>
<name>A0ABY4MX71_9MICO</name>
<feature type="domain" description="Electron transfer flavoprotein alpha/beta-subunit N-terminal" evidence="9">
    <location>
        <begin position="9"/>
        <end position="202"/>
    </location>
</feature>
<dbReference type="InterPro" id="IPR029035">
    <property type="entry name" value="DHS-like_NAD/FAD-binding_dom"/>
</dbReference>
<dbReference type="InterPro" id="IPR014729">
    <property type="entry name" value="Rossmann-like_a/b/a_fold"/>
</dbReference>
<evidence type="ECO:0000256" key="6">
    <source>
        <dbReference type="ARBA" id="ARBA00022827"/>
    </source>
</evidence>
<evidence type="ECO:0000256" key="8">
    <source>
        <dbReference type="ARBA" id="ARBA00025649"/>
    </source>
</evidence>
<dbReference type="Gene3D" id="3.40.50.1220">
    <property type="entry name" value="TPP-binding domain"/>
    <property type="match status" value="1"/>
</dbReference>
<dbReference type="InterPro" id="IPR018206">
    <property type="entry name" value="ETF_asu_C_CS"/>
</dbReference>
<evidence type="ECO:0000256" key="1">
    <source>
        <dbReference type="ARBA" id="ARBA00001974"/>
    </source>
</evidence>
<comment type="similarity">
    <text evidence="2">Belongs to the ETF alpha-subunit/FixB family.</text>
</comment>
<dbReference type="SMART" id="SM00893">
    <property type="entry name" value="ETF"/>
    <property type="match status" value="1"/>
</dbReference>